<accession>A0A818KQF5</accession>
<dbReference type="PANTHER" id="PTHR23150:SF33">
    <property type="entry name" value="INACTIVE C-ALPHA-FORMYLGLYCINE-GENERATING ENZYME 2"/>
    <property type="match status" value="1"/>
</dbReference>
<evidence type="ECO:0000259" key="2">
    <source>
        <dbReference type="Pfam" id="PF03781"/>
    </source>
</evidence>
<comment type="similarity">
    <text evidence="1">Belongs to the sulfatase-modifying factor family.</text>
</comment>
<dbReference type="AlphaFoldDB" id="A0A818KQF5"/>
<dbReference type="InterPro" id="IPR051043">
    <property type="entry name" value="Sulfatase_Mod_Factor_Kinase"/>
</dbReference>
<dbReference type="PANTHER" id="PTHR23150">
    <property type="entry name" value="SULFATASE MODIFYING FACTOR 1, 2"/>
    <property type="match status" value="1"/>
</dbReference>
<evidence type="ECO:0000313" key="3">
    <source>
        <dbReference type="EMBL" id="CAF3555968.1"/>
    </source>
</evidence>
<organism evidence="3 4">
    <name type="scientific">Rotaria socialis</name>
    <dbReference type="NCBI Taxonomy" id="392032"/>
    <lineage>
        <taxon>Eukaryota</taxon>
        <taxon>Metazoa</taxon>
        <taxon>Spiralia</taxon>
        <taxon>Gnathifera</taxon>
        <taxon>Rotifera</taxon>
        <taxon>Eurotatoria</taxon>
        <taxon>Bdelloidea</taxon>
        <taxon>Philodinida</taxon>
        <taxon>Philodinidae</taxon>
        <taxon>Rotaria</taxon>
    </lineage>
</organism>
<dbReference type="Proteomes" id="UP000663872">
    <property type="component" value="Unassembled WGS sequence"/>
</dbReference>
<dbReference type="GO" id="GO:0005783">
    <property type="term" value="C:endoplasmic reticulum"/>
    <property type="evidence" value="ECO:0007669"/>
    <property type="project" value="TreeGrafter"/>
</dbReference>
<dbReference type="SUPFAM" id="SSF56436">
    <property type="entry name" value="C-type lectin-like"/>
    <property type="match status" value="1"/>
</dbReference>
<gene>
    <name evidence="3" type="ORF">GRG538_LOCUS20483</name>
</gene>
<dbReference type="InterPro" id="IPR016187">
    <property type="entry name" value="CTDL_fold"/>
</dbReference>
<dbReference type="InterPro" id="IPR042095">
    <property type="entry name" value="SUMF_sf"/>
</dbReference>
<proteinExistence type="inferred from homology"/>
<dbReference type="Gene3D" id="3.90.1580.10">
    <property type="entry name" value="paralog of FGE (formylglycine-generating enzyme)"/>
    <property type="match status" value="1"/>
</dbReference>
<evidence type="ECO:0000256" key="1">
    <source>
        <dbReference type="ARBA" id="ARBA00005310"/>
    </source>
</evidence>
<dbReference type="InterPro" id="IPR005532">
    <property type="entry name" value="SUMF_dom"/>
</dbReference>
<dbReference type="Pfam" id="PF03781">
    <property type="entry name" value="FGE-sulfatase"/>
    <property type="match status" value="1"/>
</dbReference>
<feature type="domain" description="Sulfatase-modifying factor enzyme-like" evidence="2">
    <location>
        <begin position="73"/>
        <end position="318"/>
    </location>
</feature>
<protein>
    <recommendedName>
        <fullName evidence="2">Sulfatase-modifying factor enzyme-like domain-containing protein</fullName>
    </recommendedName>
</protein>
<evidence type="ECO:0000313" key="4">
    <source>
        <dbReference type="Proteomes" id="UP000663872"/>
    </source>
</evidence>
<name>A0A818KQF5_9BILA</name>
<dbReference type="EMBL" id="CAJNYT010003385">
    <property type="protein sequence ID" value="CAF3555968.1"/>
    <property type="molecule type" value="Genomic_DNA"/>
</dbReference>
<reference evidence="3" key="1">
    <citation type="submission" date="2021-02" db="EMBL/GenBank/DDBJ databases">
        <authorList>
            <person name="Nowell W R."/>
        </authorList>
    </citation>
    <scope>NUCLEOTIDE SEQUENCE</scope>
</reference>
<comment type="caution">
    <text evidence="3">The sequence shown here is derived from an EMBL/GenBank/DDBJ whole genome shotgun (WGS) entry which is preliminary data.</text>
</comment>
<sequence length="357" mass="42243">MWIFIFFLPIIAQCQHIDELVDKLRHLESFVELQGGNFRMGINDRQGINMEYPIKQGHVKPFRIFQYPVFYMEYPIKQGHVKPFRIFQYPVTVAAFRRYTQDKTRYRTQAEINGFSFIFGNSSKHSIVNISSEDEGFIPVENIRWNRPEGELTDISNILSYPVTHVSWSDAQAYCSWKGMRLPTEMEWEYAARGGFDSTAYPWGDLWQLKRVNLWQGEFPYGNQLRDGFYRLSPVDAFPPQNNYQIYDILGNTWEWTLTKYRDYDNVNVSSERYIVKGGSFADTRDGDTKKDHIQVRTSARKGFRPDYTAENLSFRCAQSMDSNRKLNKDYEVIRLRPPVHHHSNEPHEHIYHKDEL</sequence>